<reference evidence="1 2" key="1">
    <citation type="submission" date="2020-02" db="EMBL/GenBank/DDBJ databases">
        <title>Out from the shadows clarifying the taxonomy of the family Cryomorphaceae and related taxa by utilizing the GTDB taxonomic framework.</title>
        <authorList>
            <person name="Bowman J.P."/>
        </authorList>
    </citation>
    <scope>NUCLEOTIDE SEQUENCE [LARGE SCALE GENOMIC DNA]</scope>
    <source>
        <strain evidence="1 2">QSSC 1-22</strain>
    </source>
</reference>
<evidence type="ECO:0000313" key="2">
    <source>
        <dbReference type="Proteomes" id="UP000486602"/>
    </source>
</evidence>
<sequence>MLHLFMFHPDSLLKTSFVPNPVSYKYIVFFLLFASLSSFGQNIHEESEDAYWPDSLYAVRNAVKIDPLQVIFGDFSIYYERIFKSRYSAEFGVGLTRRNYAAGWFDYSLDNLGENVDIETGYALSVSARRYFKDSGELNGLYLALGCSVRSYKTDYFVIDSAGTLTDISFEDNRLFTSGSIILGYQALPVRSNIFVDVYLGVALVYKDFHIVTSSDINDPSAYYIAEKYEYAMGLEVGVKIGFGF</sequence>
<name>A0A7K3WYK8_9FLAO</name>
<proteinExistence type="predicted"/>
<dbReference type="AlphaFoldDB" id="A0A7K3WYK8"/>
<organism evidence="1 2">
    <name type="scientific">Cryomorpha ignava</name>
    <dbReference type="NCBI Taxonomy" id="101383"/>
    <lineage>
        <taxon>Bacteria</taxon>
        <taxon>Pseudomonadati</taxon>
        <taxon>Bacteroidota</taxon>
        <taxon>Flavobacteriia</taxon>
        <taxon>Flavobacteriales</taxon>
        <taxon>Cryomorphaceae</taxon>
        <taxon>Cryomorpha</taxon>
    </lineage>
</organism>
<protein>
    <recommendedName>
        <fullName evidence="3">DUF3575 domain-containing protein</fullName>
    </recommendedName>
</protein>
<dbReference type="Proteomes" id="UP000486602">
    <property type="component" value="Unassembled WGS sequence"/>
</dbReference>
<gene>
    <name evidence="1" type="ORF">G3O08_19935</name>
</gene>
<keyword evidence="2" id="KW-1185">Reference proteome</keyword>
<comment type="caution">
    <text evidence="1">The sequence shown here is derived from an EMBL/GenBank/DDBJ whole genome shotgun (WGS) entry which is preliminary data.</text>
</comment>
<accession>A0A7K3WYK8</accession>
<evidence type="ECO:0000313" key="1">
    <source>
        <dbReference type="EMBL" id="NEN25765.1"/>
    </source>
</evidence>
<dbReference type="EMBL" id="JAAGVY010000077">
    <property type="protein sequence ID" value="NEN25765.1"/>
    <property type="molecule type" value="Genomic_DNA"/>
</dbReference>
<dbReference type="RefSeq" id="WP_163287211.1">
    <property type="nucleotide sequence ID" value="NZ_JAAGVY010000077.1"/>
</dbReference>
<evidence type="ECO:0008006" key="3">
    <source>
        <dbReference type="Google" id="ProtNLM"/>
    </source>
</evidence>